<reference evidence="4 5" key="1">
    <citation type="journal article" date="2019" name="Nat. Microbiol.">
        <title>Mediterranean grassland soil C-N compound turnover is dependent on rainfall and depth, and is mediated by genomically divergent microorganisms.</title>
        <authorList>
            <person name="Diamond S."/>
            <person name="Andeer P.F."/>
            <person name="Li Z."/>
            <person name="Crits-Christoph A."/>
            <person name="Burstein D."/>
            <person name="Anantharaman K."/>
            <person name="Lane K.R."/>
            <person name="Thomas B.C."/>
            <person name="Pan C."/>
            <person name="Northen T.R."/>
            <person name="Banfield J.F."/>
        </authorList>
    </citation>
    <scope>NUCLEOTIDE SEQUENCE [LARGE SCALE GENOMIC DNA]</scope>
    <source>
        <strain evidence="4">WS_6</strain>
    </source>
</reference>
<evidence type="ECO:0000259" key="3">
    <source>
        <dbReference type="Pfam" id="PF01467"/>
    </source>
</evidence>
<dbReference type="NCBIfam" id="TIGR00125">
    <property type="entry name" value="cyt_tran_rel"/>
    <property type="match status" value="1"/>
</dbReference>
<dbReference type="InterPro" id="IPR004821">
    <property type="entry name" value="Cyt_trans-like"/>
</dbReference>
<keyword evidence="2 4" id="KW-0548">Nucleotidyltransferase</keyword>
<dbReference type="InterPro" id="IPR050385">
    <property type="entry name" value="Archaeal_FAD_synthase"/>
</dbReference>
<organism evidence="4 5">
    <name type="scientific">Eiseniibacteriota bacterium</name>
    <dbReference type="NCBI Taxonomy" id="2212470"/>
    <lineage>
        <taxon>Bacteria</taxon>
        <taxon>Candidatus Eiseniibacteriota</taxon>
    </lineage>
</organism>
<dbReference type="AlphaFoldDB" id="A0A538T5Q5"/>
<dbReference type="PANTHER" id="PTHR43793">
    <property type="entry name" value="FAD SYNTHASE"/>
    <property type="match status" value="1"/>
</dbReference>
<evidence type="ECO:0000313" key="5">
    <source>
        <dbReference type="Proteomes" id="UP000316852"/>
    </source>
</evidence>
<sequence length="171" mass="18306">MSARPAKVVALASMERRLQSSPSEREGLVLANGIFDLFHVGHVRYLAGARESGSALLVALNSDASARRLKGSGRPLMPLEERMELVAALGCVDWVTSFEEDSVENVLRRLRPTIHAKGTDYTVESVPERAIAQSLGIRTVIVGDPKGHATSDLIHRIGLLRAAGSEGARGG</sequence>
<evidence type="ECO:0000256" key="1">
    <source>
        <dbReference type="ARBA" id="ARBA00022679"/>
    </source>
</evidence>
<dbReference type="GO" id="GO:0016779">
    <property type="term" value="F:nucleotidyltransferase activity"/>
    <property type="evidence" value="ECO:0007669"/>
    <property type="project" value="UniProtKB-KW"/>
</dbReference>
<dbReference type="SUPFAM" id="SSF52374">
    <property type="entry name" value="Nucleotidylyl transferase"/>
    <property type="match status" value="1"/>
</dbReference>
<accession>A0A538T5Q5</accession>
<dbReference type="EMBL" id="VBOW01000027">
    <property type="protein sequence ID" value="TMQ58971.1"/>
    <property type="molecule type" value="Genomic_DNA"/>
</dbReference>
<dbReference type="Pfam" id="PF01467">
    <property type="entry name" value="CTP_transf_like"/>
    <property type="match status" value="1"/>
</dbReference>
<feature type="domain" description="Cytidyltransferase-like" evidence="3">
    <location>
        <begin position="30"/>
        <end position="136"/>
    </location>
</feature>
<comment type="caution">
    <text evidence="4">The sequence shown here is derived from an EMBL/GenBank/DDBJ whole genome shotgun (WGS) entry which is preliminary data.</text>
</comment>
<evidence type="ECO:0000256" key="2">
    <source>
        <dbReference type="ARBA" id="ARBA00022695"/>
    </source>
</evidence>
<name>A0A538T5Q5_UNCEI</name>
<protein>
    <submittedName>
        <fullName evidence="4">D-glycero-beta-D-manno-heptose 1-phosphate adenylyltransferase</fullName>
    </submittedName>
</protein>
<gene>
    <name evidence="4" type="ORF">E6K76_06370</name>
</gene>
<evidence type="ECO:0000313" key="4">
    <source>
        <dbReference type="EMBL" id="TMQ58971.1"/>
    </source>
</evidence>
<proteinExistence type="predicted"/>
<dbReference type="PANTHER" id="PTHR43793:SF2">
    <property type="entry name" value="BIFUNCTIONAL PROTEIN HLDE"/>
    <property type="match status" value="1"/>
</dbReference>
<dbReference type="Proteomes" id="UP000316852">
    <property type="component" value="Unassembled WGS sequence"/>
</dbReference>
<dbReference type="InterPro" id="IPR014729">
    <property type="entry name" value="Rossmann-like_a/b/a_fold"/>
</dbReference>
<keyword evidence="1 4" id="KW-0808">Transferase</keyword>
<dbReference type="Gene3D" id="3.40.50.620">
    <property type="entry name" value="HUPs"/>
    <property type="match status" value="1"/>
</dbReference>